<proteinExistence type="predicted"/>
<dbReference type="RefSeq" id="XP_033391155.1">
    <property type="nucleotide sequence ID" value="XM_033537723.1"/>
</dbReference>
<dbReference type="InterPro" id="IPR056125">
    <property type="entry name" value="DUF7708"/>
</dbReference>
<gene>
    <name evidence="3" type="ORF">K452DRAFT_239385</name>
</gene>
<evidence type="ECO:0000256" key="1">
    <source>
        <dbReference type="SAM" id="Coils"/>
    </source>
</evidence>
<evidence type="ECO:0000259" key="2">
    <source>
        <dbReference type="Pfam" id="PF24809"/>
    </source>
</evidence>
<dbReference type="Pfam" id="PF24809">
    <property type="entry name" value="DUF7708"/>
    <property type="match status" value="1"/>
</dbReference>
<evidence type="ECO:0000313" key="4">
    <source>
        <dbReference type="Proteomes" id="UP000799438"/>
    </source>
</evidence>
<feature type="domain" description="DUF7708" evidence="2">
    <location>
        <begin position="22"/>
        <end position="157"/>
    </location>
</feature>
<keyword evidence="4" id="KW-1185">Reference proteome</keyword>
<dbReference type="EMBL" id="ML995584">
    <property type="protein sequence ID" value="KAF2135437.1"/>
    <property type="molecule type" value="Genomic_DNA"/>
</dbReference>
<sequence>EIVDAIQNDWKSSHGVVSSNFHSICKTLDAHKMIVTWFPSKNEYASVLSSALKMVLQASLNHEEIADYLSGAVASLCERVSICTKLLPIIKTDELKAQLAEVYKKLFVFLWEAAKWFKKSSARRFLNSFNKTIVEERKKAESGINSAIDLIRERSQVEGLRWTNEIKDSSRNVEDRLKELAIKVDECREENRFSQQELVTIGKRMVLLLEQNWKKADFETKEQHDMQFMTTHFLAAVPGNSLLHERQEVQVNQSSRSEVDSYCQKFKKSIFGTDGLALAYEGRLLMADPDIIYRVSNWAARASTEPQVLWIEFPFELQEDSSARMAALGVILTAAQADAPFISYIPGRPNAADIPRSQSMEEAGLLSVVYGLIKQLLRFRPENDSFRIENDTLQQLDGSMRSWRVALNLLNSLLKHTTILRYCIIYGLNDFEGEESEGLCMELIKLLLSHSHRTDSPLSFLFTTSGQSRVMNEVIRREDRAWTGVSMRMLGKRGQNISV</sequence>
<feature type="non-terminal residue" evidence="3">
    <location>
        <position position="1"/>
    </location>
</feature>
<feature type="coiled-coil region" evidence="1">
    <location>
        <begin position="170"/>
        <end position="197"/>
    </location>
</feature>
<name>A0A6A6AXC4_9PEZI</name>
<reference evidence="3" key="1">
    <citation type="journal article" date="2020" name="Stud. Mycol.">
        <title>101 Dothideomycetes genomes: a test case for predicting lifestyles and emergence of pathogens.</title>
        <authorList>
            <person name="Haridas S."/>
            <person name="Albert R."/>
            <person name="Binder M."/>
            <person name="Bloem J."/>
            <person name="Labutti K."/>
            <person name="Salamov A."/>
            <person name="Andreopoulos B."/>
            <person name="Baker S."/>
            <person name="Barry K."/>
            <person name="Bills G."/>
            <person name="Bluhm B."/>
            <person name="Cannon C."/>
            <person name="Castanera R."/>
            <person name="Culley D."/>
            <person name="Daum C."/>
            <person name="Ezra D."/>
            <person name="Gonzalez J."/>
            <person name="Henrissat B."/>
            <person name="Kuo A."/>
            <person name="Liang C."/>
            <person name="Lipzen A."/>
            <person name="Lutzoni F."/>
            <person name="Magnuson J."/>
            <person name="Mondo S."/>
            <person name="Nolan M."/>
            <person name="Ohm R."/>
            <person name="Pangilinan J."/>
            <person name="Park H.-J."/>
            <person name="Ramirez L."/>
            <person name="Alfaro M."/>
            <person name="Sun H."/>
            <person name="Tritt A."/>
            <person name="Yoshinaga Y."/>
            <person name="Zwiers L.-H."/>
            <person name="Turgeon B."/>
            <person name="Goodwin S."/>
            <person name="Spatafora J."/>
            <person name="Crous P."/>
            <person name="Grigoriev I."/>
        </authorList>
    </citation>
    <scope>NUCLEOTIDE SEQUENCE</scope>
    <source>
        <strain evidence="3">CBS 121167</strain>
    </source>
</reference>
<dbReference type="AlphaFoldDB" id="A0A6A6AXC4"/>
<accession>A0A6A6AXC4</accession>
<dbReference type="Proteomes" id="UP000799438">
    <property type="component" value="Unassembled WGS sequence"/>
</dbReference>
<organism evidence="3 4">
    <name type="scientific">Aplosporella prunicola CBS 121167</name>
    <dbReference type="NCBI Taxonomy" id="1176127"/>
    <lineage>
        <taxon>Eukaryota</taxon>
        <taxon>Fungi</taxon>
        <taxon>Dikarya</taxon>
        <taxon>Ascomycota</taxon>
        <taxon>Pezizomycotina</taxon>
        <taxon>Dothideomycetes</taxon>
        <taxon>Dothideomycetes incertae sedis</taxon>
        <taxon>Botryosphaeriales</taxon>
        <taxon>Aplosporellaceae</taxon>
        <taxon>Aplosporella</taxon>
    </lineage>
</organism>
<evidence type="ECO:0000313" key="3">
    <source>
        <dbReference type="EMBL" id="KAF2135437.1"/>
    </source>
</evidence>
<protein>
    <recommendedName>
        <fullName evidence="2">DUF7708 domain-containing protein</fullName>
    </recommendedName>
</protein>
<dbReference type="GeneID" id="54295219"/>
<dbReference type="OrthoDB" id="4840035at2759"/>
<keyword evidence="1" id="KW-0175">Coiled coil</keyword>